<dbReference type="PANTHER" id="PTHR33657">
    <property type="entry name" value="DOMAIN PROTEIN, PUTATIVE (AFU_ORTHOLOGUE AFUA_5G00600)-RELATED"/>
    <property type="match status" value="1"/>
</dbReference>
<dbReference type="PROSITE" id="PS51318">
    <property type="entry name" value="TAT"/>
    <property type="match status" value="1"/>
</dbReference>
<dbReference type="InterPro" id="IPR013517">
    <property type="entry name" value="FG-GAP"/>
</dbReference>
<proteinExistence type="predicted"/>
<name>A0A366LWN9_9ACTN</name>
<dbReference type="Pfam" id="PF13517">
    <property type="entry name" value="FG-GAP_3"/>
    <property type="match status" value="2"/>
</dbReference>
<keyword evidence="5" id="KW-1185">Reference proteome</keyword>
<evidence type="ECO:0000313" key="4">
    <source>
        <dbReference type="EMBL" id="RBQ18341.1"/>
    </source>
</evidence>
<evidence type="ECO:0000256" key="2">
    <source>
        <dbReference type="SAM" id="SignalP"/>
    </source>
</evidence>
<protein>
    <recommendedName>
        <fullName evidence="3">SGNH hydrolase-type esterase domain-containing protein</fullName>
    </recommendedName>
</protein>
<dbReference type="CDD" id="cd01833">
    <property type="entry name" value="XynB_like"/>
    <property type="match status" value="1"/>
</dbReference>
<dbReference type="SUPFAM" id="SSF52266">
    <property type="entry name" value="SGNH hydrolase"/>
    <property type="match status" value="1"/>
</dbReference>
<accession>A0A366LWN9</accession>
<evidence type="ECO:0000256" key="1">
    <source>
        <dbReference type="ARBA" id="ARBA00022729"/>
    </source>
</evidence>
<evidence type="ECO:0000259" key="3">
    <source>
        <dbReference type="Pfam" id="PF13472"/>
    </source>
</evidence>
<dbReference type="Proteomes" id="UP000253303">
    <property type="component" value="Unassembled WGS sequence"/>
</dbReference>
<comment type="caution">
    <text evidence="4">The sequence shown here is derived from an EMBL/GenBank/DDBJ whole genome shotgun (WGS) entry which is preliminary data.</text>
</comment>
<keyword evidence="1 2" id="KW-0732">Signal</keyword>
<sequence length="793" mass="84595">MTRKSAAAVRRTRRRWPRTAVGAAALSLVAGLLSAVTAPPAWAEPPPPKLPANASEAQLRYQPAMDYDGDGCYPSVAIGPDGTLNPGLKPSGALDGACHDESDLENVNMYARSRCNTSGWCVHLYGLYFQKDQKLPGAESGHRHDWEHIAVWVKDGEVKYVGPSAHGHYNTRPVDEVELVDRTHPKIVYHKDGLETHAFRLARAGEEAENPRGWQLPDLVSWNGYPSTELRDKLSAHDWGSATFALKDDEFPGELDKAHKYEVRPTRGSPYYLDWSFEFDVDRHELPSGMSDPNTPRSDEGGEAELAKRDLRVLPLGDSITYGNGSSTNSGYRGDLWAKLKAKSLDFVGSQRSGRLPDTDNEGHPGAMISEIAQKGVVAAQRWRPNVVLVHAGTNDMSHGNAGAARDALAALIDDIHQAAPDATVVVADLVPSRNAAVQGRIQEFNTQIRGVVLAYILAGRHVLLADMSAVKPGDLSDDLHPNDSGYGKMADAFYTAIVRAAAGGWIKDPSGGTTCTDTPGSWNFRGRIATGVGHSQDERIDFADIDGDGRDDYLVVDVETGAVRAWINNGGDGGGGWTARGRIAVGIPHSDTEVIDFADIDGDGRDDYLVVDVESRAVRAWINNGGDGGGGWTARGRIAVGVEGQSRPVFADVDGDGRDDYLVVSDIATGAVNAWINKGGDGGGGWTARGRIAAGVASPQDGLTFANVDCDRRDDYLVTGYPSGSVRAWLNRGGDGGGGWTARGQIAAGIGIGSGQGLTFADIDGDGRDDYLIYDVAIGSVRAWINNGGDPA</sequence>
<dbReference type="InterPro" id="IPR028994">
    <property type="entry name" value="Integrin_alpha_N"/>
</dbReference>
<dbReference type="OrthoDB" id="3201914at2"/>
<dbReference type="SUPFAM" id="SSF69318">
    <property type="entry name" value="Integrin alpha N-terminal domain"/>
    <property type="match status" value="1"/>
</dbReference>
<feature type="chain" id="PRO_5016833713" description="SGNH hydrolase-type esterase domain-containing protein" evidence="2">
    <location>
        <begin position="44"/>
        <end position="793"/>
    </location>
</feature>
<dbReference type="AlphaFoldDB" id="A0A366LWN9"/>
<dbReference type="Pfam" id="PF13472">
    <property type="entry name" value="Lipase_GDSL_2"/>
    <property type="match status" value="1"/>
</dbReference>
<dbReference type="Gene3D" id="3.40.50.1110">
    <property type="entry name" value="SGNH hydrolase"/>
    <property type="match status" value="1"/>
</dbReference>
<reference evidence="4 5" key="1">
    <citation type="submission" date="2018-06" db="EMBL/GenBank/DDBJ databases">
        <title>Sphaerisporangium craniellae sp. nov., isolated from a marine sponge in the South China Sea.</title>
        <authorList>
            <person name="Li L."/>
        </authorList>
    </citation>
    <scope>NUCLEOTIDE SEQUENCE [LARGE SCALE GENOMIC DNA]</scope>
    <source>
        <strain evidence="4 5">LHW63015</strain>
    </source>
</reference>
<dbReference type="EMBL" id="QMEY01000008">
    <property type="protein sequence ID" value="RBQ18341.1"/>
    <property type="molecule type" value="Genomic_DNA"/>
</dbReference>
<feature type="signal peptide" evidence="2">
    <location>
        <begin position="1"/>
        <end position="43"/>
    </location>
</feature>
<dbReference type="InterPro" id="IPR008701">
    <property type="entry name" value="NPP1"/>
</dbReference>
<feature type="domain" description="SGNH hydrolase-type esterase" evidence="3">
    <location>
        <begin position="316"/>
        <end position="487"/>
    </location>
</feature>
<dbReference type="PANTHER" id="PTHR33657:SF6">
    <property type="entry name" value="SECRETED PROTEIN"/>
    <property type="match status" value="1"/>
</dbReference>
<dbReference type="InterPro" id="IPR006311">
    <property type="entry name" value="TAT_signal"/>
</dbReference>
<dbReference type="InterPro" id="IPR013830">
    <property type="entry name" value="SGNH_hydro"/>
</dbReference>
<organism evidence="4 5">
    <name type="scientific">Spongiactinospora rosea</name>
    <dbReference type="NCBI Taxonomy" id="2248750"/>
    <lineage>
        <taxon>Bacteria</taxon>
        <taxon>Bacillati</taxon>
        <taxon>Actinomycetota</taxon>
        <taxon>Actinomycetes</taxon>
        <taxon>Streptosporangiales</taxon>
        <taxon>Streptosporangiaceae</taxon>
        <taxon>Spongiactinospora</taxon>
    </lineage>
</organism>
<evidence type="ECO:0000313" key="5">
    <source>
        <dbReference type="Proteomes" id="UP000253303"/>
    </source>
</evidence>
<dbReference type="Pfam" id="PF05630">
    <property type="entry name" value="NPP1"/>
    <property type="match status" value="1"/>
</dbReference>
<gene>
    <name evidence="4" type="ORF">DP939_20970</name>
</gene>
<dbReference type="InterPro" id="IPR036514">
    <property type="entry name" value="SGNH_hydro_sf"/>
</dbReference>